<keyword evidence="3" id="KW-1185">Reference proteome</keyword>
<comment type="caution">
    <text evidence="2">The sequence shown here is derived from an EMBL/GenBank/DDBJ whole genome shotgun (WGS) entry which is preliminary data.</text>
</comment>
<dbReference type="PANTHER" id="PTHR19303">
    <property type="entry name" value="TRANSPOSON"/>
    <property type="match status" value="1"/>
</dbReference>
<dbReference type="InterPro" id="IPR050863">
    <property type="entry name" value="CenT-Element_Derived"/>
</dbReference>
<organism evidence="2 3">
    <name type="scientific">Trichonephila inaurata madagascariensis</name>
    <dbReference type="NCBI Taxonomy" id="2747483"/>
    <lineage>
        <taxon>Eukaryota</taxon>
        <taxon>Metazoa</taxon>
        <taxon>Ecdysozoa</taxon>
        <taxon>Arthropoda</taxon>
        <taxon>Chelicerata</taxon>
        <taxon>Arachnida</taxon>
        <taxon>Araneae</taxon>
        <taxon>Araneomorphae</taxon>
        <taxon>Entelegynae</taxon>
        <taxon>Araneoidea</taxon>
        <taxon>Nephilidae</taxon>
        <taxon>Trichonephila</taxon>
        <taxon>Trichonephila inaurata</taxon>
    </lineage>
</organism>
<dbReference type="Proteomes" id="UP000886998">
    <property type="component" value="Unassembled WGS sequence"/>
</dbReference>
<dbReference type="GO" id="GO:0003677">
    <property type="term" value="F:DNA binding"/>
    <property type="evidence" value="ECO:0007669"/>
    <property type="project" value="TreeGrafter"/>
</dbReference>
<dbReference type="OrthoDB" id="6436938at2759"/>
<dbReference type="PANTHER" id="PTHR19303:SF73">
    <property type="entry name" value="PROTEIN PDC2"/>
    <property type="match status" value="1"/>
</dbReference>
<evidence type="ECO:0000259" key="1">
    <source>
        <dbReference type="Pfam" id="PF03184"/>
    </source>
</evidence>
<feature type="domain" description="DDE-1" evidence="1">
    <location>
        <begin position="1"/>
        <end position="158"/>
    </location>
</feature>
<name>A0A8X6JHY3_9ARAC</name>
<dbReference type="AlphaFoldDB" id="A0A8X6JHY3"/>
<accession>A0A8X6JHY3</accession>
<proteinExistence type="predicted"/>
<dbReference type="EMBL" id="BMAV01024309">
    <property type="protein sequence ID" value="GFS32079.1"/>
    <property type="molecule type" value="Genomic_DNA"/>
</dbReference>
<dbReference type="Pfam" id="PF03184">
    <property type="entry name" value="DDE_1"/>
    <property type="match status" value="1"/>
</dbReference>
<sequence>MVCANASGSHSLPLFVIGKSKEPRCFKNVSCLLSLYKAQKSAWMNSALFSEWYFKDFILNVKKLRKREGKTGKALLILNNAPCHPPVRILNAIDDDFSVMYLPPSITALVQPRDQGVIEKLKRIYRKQVLRRLLLAKNYEKSVAAFAENLNMKGACYMLAET</sequence>
<dbReference type="InterPro" id="IPR004875">
    <property type="entry name" value="DDE_SF_endonuclease_dom"/>
</dbReference>
<dbReference type="GO" id="GO:0005634">
    <property type="term" value="C:nucleus"/>
    <property type="evidence" value="ECO:0007669"/>
    <property type="project" value="TreeGrafter"/>
</dbReference>
<protein>
    <submittedName>
        <fullName evidence="2">Tigger transposable element-derived protein 7</fullName>
    </submittedName>
</protein>
<reference evidence="2" key="1">
    <citation type="submission" date="2020-08" db="EMBL/GenBank/DDBJ databases">
        <title>Multicomponent nature underlies the extraordinary mechanical properties of spider dragline silk.</title>
        <authorList>
            <person name="Kono N."/>
            <person name="Nakamura H."/>
            <person name="Mori M."/>
            <person name="Yoshida Y."/>
            <person name="Ohtoshi R."/>
            <person name="Malay A.D."/>
            <person name="Moran D.A.P."/>
            <person name="Tomita M."/>
            <person name="Numata K."/>
            <person name="Arakawa K."/>
        </authorList>
    </citation>
    <scope>NUCLEOTIDE SEQUENCE</scope>
</reference>
<evidence type="ECO:0000313" key="2">
    <source>
        <dbReference type="EMBL" id="GFS32079.1"/>
    </source>
</evidence>
<evidence type="ECO:0000313" key="3">
    <source>
        <dbReference type="Proteomes" id="UP000886998"/>
    </source>
</evidence>
<gene>
    <name evidence="2" type="primary">TIGD7</name>
    <name evidence="2" type="ORF">TNIN_233861</name>
</gene>